<proteinExistence type="predicted"/>
<evidence type="ECO:0000256" key="1">
    <source>
        <dbReference type="SAM" id="MobiDB-lite"/>
    </source>
</evidence>
<name>A0A0K0FLN1_STRVS</name>
<dbReference type="WBParaSite" id="SVE_0994700.2">
    <property type="protein sequence ID" value="SVE_0994700.2"/>
    <property type="gene ID" value="SVE_0994700"/>
</dbReference>
<protein>
    <submittedName>
        <fullName evidence="3">BTB domain-containing protein</fullName>
    </submittedName>
</protein>
<feature type="region of interest" description="Disordered" evidence="1">
    <location>
        <begin position="416"/>
        <end position="448"/>
    </location>
</feature>
<reference evidence="2" key="1">
    <citation type="submission" date="2014-07" db="EMBL/GenBank/DDBJ databases">
        <authorList>
            <person name="Martin A.A"/>
            <person name="De Silva N."/>
        </authorList>
    </citation>
    <scope>NUCLEOTIDE SEQUENCE</scope>
</reference>
<evidence type="ECO:0000313" key="3">
    <source>
        <dbReference type="WBParaSite" id="SVE_0994700.2"/>
    </source>
</evidence>
<reference evidence="3" key="2">
    <citation type="submission" date="2015-08" db="UniProtKB">
        <authorList>
            <consortium name="WormBaseParasite"/>
        </authorList>
    </citation>
    <scope>IDENTIFICATION</scope>
</reference>
<dbReference type="AlphaFoldDB" id="A0A0K0FLN1"/>
<keyword evidence="2" id="KW-1185">Reference proteome</keyword>
<accession>A0A0K0FLN1</accession>
<feature type="region of interest" description="Disordered" evidence="1">
    <location>
        <begin position="337"/>
        <end position="365"/>
    </location>
</feature>
<sequence>MSFMKNQERMSFVYQSDNRSISTSSINASQSPKINVSNSPLLQKVRGKMSLQHFPPSPTINTLPQNITLSSGNGSSDLFNGRTVSSTPSSPKVELKKDTLKFRYVWPVHVSLRRLSSFEYAIFHISPKFATVYERISFQWTLKIHGKANLGNDEEENEDLEGEDDYVAVAIYYLDGPSNDVTLRARVRILTDGTDDSSDETVIEEKCCVKATKGVETELIQSDRASISRYIKDNVGKEIKLALLMEIYEDVFDKNTYLNMTSPTPFSSFLTANYRARASSFLYKKKKPTSSRSSFSFRTHRGRNKYSNITCWNKLDYEKIFNQVMAKERELRERVALQNQKNESSEDEVANSKPEKDKKLRVSINLGRKDSEEDIEKHYQCGTEEVASEHSVLFKKLLIACCESCERRASVCVQQSDDGTDDNEKDNLENAEKKSLSDIDEDDDVDDSSAPFECCEESQVEVHDAMANMYFTKVALPLMEFIEDFADFLIDAEINDLPVLKKACERYLCTELITKKDIKTSIILDFLFLSMVFQLPVMKSMTLCESTERYKEIRDVEALMKLEEYQEIDKRIRSMSERNLPELIDEIKKFREQKMRVQKVPKKFST</sequence>
<dbReference type="Proteomes" id="UP000035680">
    <property type="component" value="Unassembled WGS sequence"/>
</dbReference>
<feature type="compositionally biased region" description="Basic and acidic residues" evidence="1">
    <location>
        <begin position="425"/>
        <end position="437"/>
    </location>
</feature>
<feature type="compositionally biased region" description="Acidic residues" evidence="1">
    <location>
        <begin position="438"/>
        <end position="447"/>
    </location>
</feature>
<evidence type="ECO:0000313" key="2">
    <source>
        <dbReference type="Proteomes" id="UP000035680"/>
    </source>
</evidence>
<organism evidence="2 3">
    <name type="scientific">Strongyloides venezuelensis</name>
    <name type="common">Threadworm</name>
    <dbReference type="NCBI Taxonomy" id="75913"/>
    <lineage>
        <taxon>Eukaryota</taxon>
        <taxon>Metazoa</taxon>
        <taxon>Ecdysozoa</taxon>
        <taxon>Nematoda</taxon>
        <taxon>Chromadorea</taxon>
        <taxon>Rhabditida</taxon>
        <taxon>Tylenchina</taxon>
        <taxon>Panagrolaimomorpha</taxon>
        <taxon>Strongyloidoidea</taxon>
        <taxon>Strongyloididae</taxon>
        <taxon>Strongyloides</taxon>
    </lineage>
</organism>
<feature type="region of interest" description="Disordered" evidence="1">
    <location>
        <begin position="71"/>
        <end position="90"/>
    </location>
</feature>